<proteinExistence type="predicted"/>
<evidence type="ECO:0000313" key="4">
    <source>
        <dbReference type="Proteomes" id="UP000516444"/>
    </source>
</evidence>
<dbReference type="PROSITE" id="PS51707">
    <property type="entry name" value="CYTH"/>
    <property type="match status" value="1"/>
</dbReference>
<dbReference type="InterPro" id="IPR023577">
    <property type="entry name" value="CYTH_domain"/>
</dbReference>
<evidence type="ECO:0000259" key="1">
    <source>
        <dbReference type="PROSITE" id="PS51707"/>
    </source>
</evidence>
<accession>A0A7G1P9X1</accession>
<feature type="domain" description="CYTH" evidence="1">
    <location>
        <begin position="5"/>
        <end position="204"/>
    </location>
</feature>
<dbReference type="SMART" id="SM00880">
    <property type="entry name" value="CHAD"/>
    <property type="match status" value="1"/>
</dbReference>
<dbReference type="InterPro" id="IPR007899">
    <property type="entry name" value="CHAD_dom"/>
</dbReference>
<dbReference type="Pfam" id="PF05235">
    <property type="entry name" value="CHAD"/>
    <property type="match status" value="1"/>
</dbReference>
<reference evidence="3 4" key="1">
    <citation type="journal article" date="2014" name="Int. J. Syst. Evol. Microbiol.">
        <title>Complete genome sequence of Corynebacterium casei LMG S-19264T (=DSM 44701T), isolated from a smear-ripened cheese.</title>
        <authorList>
            <consortium name="US DOE Joint Genome Institute (JGI-PGF)"/>
            <person name="Walter F."/>
            <person name="Albersmeier A."/>
            <person name="Kalinowski J."/>
            <person name="Ruckert C."/>
        </authorList>
    </citation>
    <scope>NUCLEOTIDE SEQUENCE [LARGE SCALE GENOMIC DNA]</scope>
    <source>
        <strain evidence="3 4">JCM 4677</strain>
    </source>
</reference>
<dbReference type="InterPro" id="IPR038186">
    <property type="entry name" value="CHAD_dom_sf"/>
</dbReference>
<dbReference type="OrthoDB" id="9777271at2"/>
<sequence>MAETKREIERKYEADEHAGLSDLPDLTRVPGVSAVVDKGVAELDATYYDTADQRLAAASLTLRRRTGGDDAGWHLKLPVSEGVRDEIHAPLSDTVPRTFTGLVRSRVRGAELIPVVRLRSARDVRHLVDEAGGLLAEISVDRVEAERLSGGDGTARWTEIEVELADDGDPAFLDKVEKKLRKAGVSRSTSASKLARALEETGRRPRKAAVVRAAPVTAGDHVLAYVRTQRDAIVELDPAVRRDVHDAVHSMRVATRRLRSTFRSYGNVLDRAVTDPIRDELKWLAGELGVDRDHEVLTERLTGNLGELPRALLAGPVRGRLRTWANARRAGSRRRLVAVLDGARYLDLLVSLDALLATPPLREAAADTTQKAVTKAVRKDFDKLSGLVGEAIELPPGESRDLAIHEARKKTKRTRYAAELAAPVLGKPAKSLVSDMKSLQSLLGEHQDSVMAREALRDLATQAHAAGENSFTYGVLYGREERAATAVEAELPGAWETIRKGTSV</sequence>
<protein>
    <submittedName>
        <fullName evidence="3">CHAD domain-containing protein</fullName>
    </submittedName>
</protein>
<evidence type="ECO:0000313" key="3">
    <source>
        <dbReference type="EMBL" id="BCL30676.1"/>
    </source>
</evidence>
<dbReference type="SUPFAM" id="SSF55154">
    <property type="entry name" value="CYTH-like phosphatases"/>
    <property type="match status" value="1"/>
</dbReference>
<dbReference type="EMBL" id="AP023440">
    <property type="protein sequence ID" value="BCL30676.1"/>
    <property type="molecule type" value="Genomic_DNA"/>
</dbReference>
<dbReference type="KEGG" id="sgm:GCM10017557_55350"/>
<dbReference type="SMART" id="SM01118">
    <property type="entry name" value="CYTH"/>
    <property type="match status" value="1"/>
</dbReference>
<dbReference type="RefSeq" id="WP_055509947.1">
    <property type="nucleotide sequence ID" value="NZ_AP023440.1"/>
</dbReference>
<dbReference type="PANTHER" id="PTHR39339">
    <property type="entry name" value="SLR1444 PROTEIN"/>
    <property type="match status" value="1"/>
</dbReference>
<dbReference type="Pfam" id="PF01928">
    <property type="entry name" value="CYTH"/>
    <property type="match status" value="1"/>
</dbReference>
<gene>
    <name evidence="3" type="ORF">GCM10017557_55350</name>
</gene>
<dbReference type="AlphaFoldDB" id="A0A7G1P9X1"/>
<organism evidence="3 4">
    <name type="scientific">Streptomyces aurantiacus</name>
    <dbReference type="NCBI Taxonomy" id="47760"/>
    <lineage>
        <taxon>Bacteria</taxon>
        <taxon>Bacillati</taxon>
        <taxon>Actinomycetota</taxon>
        <taxon>Actinomycetes</taxon>
        <taxon>Kitasatosporales</taxon>
        <taxon>Streptomycetaceae</taxon>
        <taxon>Streptomyces</taxon>
        <taxon>Streptomyces aurantiacus group</taxon>
    </lineage>
</organism>
<dbReference type="Gene3D" id="2.40.320.10">
    <property type="entry name" value="Hypothetical Protein Pfu-838710-001"/>
    <property type="match status" value="1"/>
</dbReference>
<dbReference type="Gene3D" id="1.40.20.10">
    <property type="entry name" value="CHAD domain"/>
    <property type="match status" value="1"/>
</dbReference>
<feature type="domain" description="CHAD" evidence="2">
    <location>
        <begin position="215"/>
        <end position="500"/>
    </location>
</feature>
<dbReference type="InterPro" id="IPR033469">
    <property type="entry name" value="CYTH-like_dom_sf"/>
</dbReference>
<dbReference type="PANTHER" id="PTHR39339:SF1">
    <property type="entry name" value="CHAD DOMAIN-CONTAINING PROTEIN"/>
    <property type="match status" value="1"/>
</dbReference>
<evidence type="ECO:0000259" key="2">
    <source>
        <dbReference type="PROSITE" id="PS51708"/>
    </source>
</evidence>
<name>A0A7G1P9X1_9ACTN</name>
<dbReference type="Proteomes" id="UP000516444">
    <property type="component" value="Chromosome"/>
</dbReference>
<keyword evidence="4" id="KW-1185">Reference proteome</keyword>
<dbReference type="CDD" id="cd07374">
    <property type="entry name" value="CYTH-like_Pase"/>
    <property type="match status" value="1"/>
</dbReference>
<dbReference type="PROSITE" id="PS51708">
    <property type="entry name" value="CHAD"/>
    <property type="match status" value="1"/>
</dbReference>